<accession>A0AAV2R0Q6</accession>
<dbReference type="Proteomes" id="UP001497623">
    <property type="component" value="Unassembled WGS sequence"/>
</dbReference>
<sequence length="123" mass="13775">MNCWCCCSVPPQVDPSATPRPCWPRPASTPGGTGRRSPTSSTSTPGPWINTAPSSTPSTSPSPSTSTCCFKPRPGAITSPHHYHHHHHHHHRHHHLHHIPFLLIHSFTFINFHDLELFDMNFI</sequence>
<feature type="region of interest" description="Disordered" evidence="1">
    <location>
        <begin position="13"/>
        <end position="69"/>
    </location>
</feature>
<evidence type="ECO:0000256" key="1">
    <source>
        <dbReference type="SAM" id="MobiDB-lite"/>
    </source>
</evidence>
<feature type="compositionally biased region" description="Low complexity" evidence="1">
    <location>
        <begin position="35"/>
        <end position="67"/>
    </location>
</feature>
<proteinExistence type="predicted"/>
<keyword evidence="3" id="KW-1185">Reference proteome</keyword>
<organism evidence="2 3">
    <name type="scientific">Meganyctiphanes norvegica</name>
    <name type="common">Northern krill</name>
    <name type="synonym">Thysanopoda norvegica</name>
    <dbReference type="NCBI Taxonomy" id="48144"/>
    <lineage>
        <taxon>Eukaryota</taxon>
        <taxon>Metazoa</taxon>
        <taxon>Ecdysozoa</taxon>
        <taxon>Arthropoda</taxon>
        <taxon>Crustacea</taxon>
        <taxon>Multicrustacea</taxon>
        <taxon>Malacostraca</taxon>
        <taxon>Eumalacostraca</taxon>
        <taxon>Eucarida</taxon>
        <taxon>Euphausiacea</taxon>
        <taxon>Euphausiidae</taxon>
        <taxon>Meganyctiphanes</taxon>
    </lineage>
</organism>
<name>A0AAV2R0Q6_MEGNR</name>
<gene>
    <name evidence="2" type="ORF">MNOR_LOCUS19092</name>
</gene>
<comment type="caution">
    <text evidence="2">The sequence shown here is derived from an EMBL/GenBank/DDBJ whole genome shotgun (WGS) entry which is preliminary data.</text>
</comment>
<dbReference type="AlphaFoldDB" id="A0AAV2R0Q6"/>
<evidence type="ECO:0000313" key="2">
    <source>
        <dbReference type="EMBL" id="CAL4109358.1"/>
    </source>
</evidence>
<dbReference type="EMBL" id="CAXKWB010013987">
    <property type="protein sequence ID" value="CAL4109358.1"/>
    <property type="molecule type" value="Genomic_DNA"/>
</dbReference>
<protein>
    <submittedName>
        <fullName evidence="2">Uncharacterized protein</fullName>
    </submittedName>
</protein>
<evidence type="ECO:0000313" key="3">
    <source>
        <dbReference type="Proteomes" id="UP001497623"/>
    </source>
</evidence>
<reference evidence="2 3" key="1">
    <citation type="submission" date="2024-05" db="EMBL/GenBank/DDBJ databases">
        <authorList>
            <person name="Wallberg A."/>
        </authorList>
    </citation>
    <scope>NUCLEOTIDE SEQUENCE [LARGE SCALE GENOMIC DNA]</scope>
</reference>